<evidence type="ECO:0000256" key="2">
    <source>
        <dbReference type="ARBA" id="ARBA00006671"/>
    </source>
</evidence>
<dbReference type="InterPro" id="IPR036937">
    <property type="entry name" value="Adhesion_dom_fimbrial_sf"/>
</dbReference>
<protein>
    <submittedName>
        <fullName evidence="6">Fimbrial protein</fullName>
    </submittedName>
</protein>
<evidence type="ECO:0000256" key="4">
    <source>
        <dbReference type="SAM" id="SignalP"/>
    </source>
</evidence>
<dbReference type="PANTHER" id="PTHR33420:SF14">
    <property type="entry name" value="TYPE 1 FIMBRIN D-MANNOSE SPECIFIC ADHESIN"/>
    <property type="match status" value="1"/>
</dbReference>
<dbReference type="AlphaFoldDB" id="A0ABD7K7F8"/>
<dbReference type="Gene3D" id="2.60.40.3310">
    <property type="match status" value="1"/>
</dbReference>
<evidence type="ECO:0000313" key="7">
    <source>
        <dbReference type="Proteomes" id="UP000276985"/>
    </source>
</evidence>
<keyword evidence="4" id="KW-0732">Signal</keyword>
<sequence>MKYLFIPAGVIFLIAPMAVFAASECVVRDRGGNGAIMPYQNVKFPAVLPSSFDPNVPDGTVIYDAAGIGDDYFAVVQCKGEYVGNITYAGQGAFDGRTDTYATPVAGVGYRITHSASLGWWPKSENYQGPGRILPGAINYRVQLVKTGPITAAGVLSGEIGTIQVLDHGMGPITVARVSFNGGLPIRPTVPSCTIQRKKLDIGLGEVSLVQLERSGGSDYKPFSIDLSCSGGSTGATTRMFITLTDSTNPGNRGNRLTLSSKGSTAAKGVAVEIRRADDSVVSFGPDSSVTGNPNQWFVGQFGNTSTSIPLRARYVTTSSPLAAGQANAAATFTMSYQ</sequence>
<evidence type="ECO:0000259" key="5">
    <source>
        <dbReference type="Pfam" id="PF00419"/>
    </source>
</evidence>
<dbReference type="EMBL" id="RXTL01000006">
    <property type="protein sequence ID" value="RTS50391.1"/>
    <property type="molecule type" value="Genomic_DNA"/>
</dbReference>
<dbReference type="Gene3D" id="2.60.40.1090">
    <property type="entry name" value="Fimbrial-type adhesion domain"/>
    <property type="match status" value="1"/>
</dbReference>
<comment type="similarity">
    <text evidence="2">Belongs to the fimbrial protein family.</text>
</comment>
<accession>A0ABD7K7F8</accession>
<reference evidence="6 7" key="1">
    <citation type="submission" date="2018-12" db="EMBL/GenBank/DDBJ databases">
        <title>Pseudomonas aeruginosa Diversity Panel.</title>
        <authorList>
            <person name="Snesrud E."/>
            <person name="Mcgann P."/>
        </authorList>
    </citation>
    <scope>NUCLEOTIDE SEQUENCE [LARGE SCALE GENOMIC DNA]</scope>
    <source>
        <strain evidence="6 7">MRSN6241</strain>
    </source>
</reference>
<proteinExistence type="inferred from homology"/>
<dbReference type="RefSeq" id="WP_126593866.1">
    <property type="nucleotide sequence ID" value="NZ_LFXS01000024.1"/>
</dbReference>
<comment type="caution">
    <text evidence="6">The sequence shown here is derived from an EMBL/GenBank/DDBJ whole genome shotgun (WGS) entry which is preliminary data.</text>
</comment>
<dbReference type="InterPro" id="IPR000259">
    <property type="entry name" value="Adhesion_dom_fimbrial"/>
</dbReference>
<dbReference type="GO" id="GO:0009289">
    <property type="term" value="C:pilus"/>
    <property type="evidence" value="ECO:0007669"/>
    <property type="project" value="UniProtKB-SubCell"/>
</dbReference>
<dbReference type="Pfam" id="PF00419">
    <property type="entry name" value="Fimbrial"/>
    <property type="match status" value="1"/>
</dbReference>
<gene>
    <name evidence="6" type="ORF">DY940_04555</name>
</gene>
<comment type="subcellular location">
    <subcellularLocation>
        <location evidence="1">Fimbrium</location>
    </subcellularLocation>
</comment>
<evidence type="ECO:0000313" key="6">
    <source>
        <dbReference type="EMBL" id="RTS50391.1"/>
    </source>
</evidence>
<dbReference type="InterPro" id="IPR008966">
    <property type="entry name" value="Adhesion_dom_sf"/>
</dbReference>
<name>A0ABD7K7F8_PSEAI</name>
<dbReference type="SUPFAM" id="SSF49401">
    <property type="entry name" value="Bacterial adhesins"/>
    <property type="match status" value="1"/>
</dbReference>
<dbReference type="InterPro" id="IPR050263">
    <property type="entry name" value="Bact_Fimbrial_Adh_Pro"/>
</dbReference>
<feature type="signal peptide" evidence="4">
    <location>
        <begin position="1"/>
        <end position="21"/>
    </location>
</feature>
<keyword evidence="3" id="KW-0281">Fimbrium</keyword>
<feature type="domain" description="Fimbrial-type adhesion" evidence="5">
    <location>
        <begin position="191"/>
        <end position="338"/>
    </location>
</feature>
<feature type="chain" id="PRO_5044768732" evidence="4">
    <location>
        <begin position="22"/>
        <end position="338"/>
    </location>
</feature>
<evidence type="ECO:0000256" key="1">
    <source>
        <dbReference type="ARBA" id="ARBA00004561"/>
    </source>
</evidence>
<dbReference type="Proteomes" id="UP000276985">
    <property type="component" value="Unassembled WGS sequence"/>
</dbReference>
<evidence type="ECO:0000256" key="3">
    <source>
        <dbReference type="ARBA" id="ARBA00023263"/>
    </source>
</evidence>
<organism evidence="6 7">
    <name type="scientific">Pseudomonas aeruginosa</name>
    <dbReference type="NCBI Taxonomy" id="287"/>
    <lineage>
        <taxon>Bacteria</taxon>
        <taxon>Pseudomonadati</taxon>
        <taxon>Pseudomonadota</taxon>
        <taxon>Gammaproteobacteria</taxon>
        <taxon>Pseudomonadales</taxon>
        <taxon>Pseudomonadaceae</taxon>
        <taxon>Pseudomonas</taxon>
    </lineage>
</organism>
<dbReference type="PANTHER" id="PTHR33420">
    <property type="entry name" value="FIMBRIAL SUBUNIT ELFA-RELATED"/>
    <property type="match status" value="1"/>
</dbReference>